<dbReference type="Proteomes" id="UP000620104">
    <property type="component" value="Unassembled WGS sequence"/>
</dbReference>
<protein>
    <recommendedName>
        <fullName evidence="16">ERCC4 domain-containing protein</fullName>
    </recommendedName>
</protein>
<evidence type="ECO:0000313" key="14">
    <source>
        <dbReference type="EMBL" id="GHJ88659.1"/>
    </source>
</evidence>
<evidence type="ECO:0000256" key="9">
    <source>
        <dbReference type="ARBA" id="ARBA00023172"/>
    </source>
</evidence>
<dbReference type="GO" id="GO:0000712">
    <property type="term" value="P:resolution of meiotic recombination intermediates"/>
    <property type="evidence" value="ECO:0007669"/>
    <property type="project" value="TreeGrafter"/>
</dbReference>
<dbReference type="GO" id="GO:0048476">
    <property type="term" value="C:Holliday junction resolvase complex"/>
    <property type="evidence" value="ECO:0007669"/>
    <property type="project" value="InterPro"/>
</dbReference>
<keyword evidence="15" id="KW-1185">Reference proteome</keyword>
<dbReference type="PANTHER" id="PTHR21077">
    <property type="entry name" value="EME1 PROTEIN"/>
    <property type="match status" value="1"/>
</dbReference>
<feature type="compositionally biased region" description="Basic and acidic residues" evidence="13">
    <location>
        <begin position="1"/>
        <end position="22"/>
    </location>
</feature>
<dbReference type="EMBL" id="BLZA01000030">
    <property type="protein sequence ID" value="GHJ88659.1"/>
    <property type="molecule type" value="Genomic_DNA"/>
</dbReference>
<keyword evidence="3" id="KW-0540">Nuclease</keyword>
<evidence type="ECO:0000256" key="12">
    <source>
        <dbReference type="ARBA" id="ARBA00023254"/>
    </source>
</evidence>
<dbReference type="GO" id="GO:0005634">
    <property type="term" value="C:nucleus"/>
    <property type="evidence" value="ECO:0007669"/>
    <property type="project" value="UniProtKB-SubCell"/>
</dbReference>
<gene>
    <name evidence="14" type="ORF">NliqN6_5060</name>
</gene>
<evidence type="ECO:0000256" key="8">
    <source>
        <dbReference type="ARBA" id="ARBA00022842"/>
    </source>
</evidence>
<dbReference type="GO" id="GO:0008821">
    <property type="term" value="F:crossover junction DNA endonuclease activity"/>
    <property type="evidence" value="ECO:0007669"/>
    <property type="project" value="TreeGrafter"/>
</dbReference>
<feature type="region of interest" description="Disordered" evidence="13">
    <location>
        <begin position="1"/>
        <end position="37"/>
    </location>
</feature>
<feature type="compositionally biased region" description="Basic and acidic residues" evidence="13">
    <location>
        <begin position="237"/>
        <end position="278"/>
    </location>
</feature>
<evidence type="ECO:0000256" key="6">
    <source>
        <dbReference type="ARBA" id="ARBA00022763"/>
    </source>
</evidence>
<keyword evidence="9" id="KW-0233">DNA recombination</keyword>
<dbReference type="AlphaFoldDB" id="A0A8H3YGE6"/>
<dbReference type="GO" id="GO:0006302">
    <property type="term" value="P:double-strand break repair"/>
    <property type="evidence" value="ECO:0007669"/>
    <property type="project" value="TreeGrafter"/>
</dbReference>
<keyword evidence="12" id="KW-0469">Meiosis</keyword>
<comment type="cofactor">
    <cofactor evidence="1">
        <name>Mg(2+)</name>
        <dbReference type="ChEBI" id="CHEBI:18420"/>
    </cofactor>
</comment>
<keyword evidence="6" id="KW-0227">DNA damage</keyword>
<dbReference type="PANTHER" id="PTHR21077:SF5">
    <property type="entry name" value="CROSSOVER JUNCTION ENDONUCLEASE MMS4"/>
    <property type="match status" value="1"/>
</dbReference>
<evidence type="ECO:0000256" key="13">
    <source>
        <dbReference type="SAM" id="MobiDB-lite"/>
    </source>
</evidence>
<evidence type="ECO:0008006" key="16">
    <source>
        <dbReference type="Google" id="ProtNLM"/>
    </source>
</evidence>
<keyword evidence="5" id="KW-0255">Endonuclease</keyword>
<organism evidence="14 15">
    <name type="scientific">Naganishia liquefaciens</name>
    <dbReference type="NCBI Taxonomy" id="104408"/>
    <lineage>
        <taxon>Eukaryota</taxon>
        <taxon>Fungi</taxon>
        <taxon>Dikarya</taxon>
        <taxon>Basidiomycota</taxon>
        <taxon>Agaricomycotina</taxon>
        <taxon>Tremellomycetes</taxon>
        <taxon>Filobasidiales</taxon>
        <taxon>Filobasidiaceae</taxon>
        <taxon>Naganishia</taxon>
    </lineage>
</organism>
<keyword evidence="4" id="KW-0479">Metal-binding</keyword>
<keyword evidence="11" id="KW-0539">Nucleus</keyword>
<dbReference type="GO" id="GO:0031573">
    <property type="term" value="P:mitotic intra-S DNA damage checkpoint signaling"/>
    <property type="evidence" value="ECO:0007669"/>
    <property type="project" value="TreeGrafter"/>
</dbReference>
<accession>A0A8H3YGE6</accession>
<evidence type="ECO:0000256" key="3">
    <source>
        <dbReference type="ARBA" id="ARBA00022722"/>
    </source>
</evidence>
<dbReference type="InterPro" id="IPR033310">
    <property type="entry name" value="Mms4/EME1/EME2"/>
</dbReference>
<comment type="caution">
    <text evidence="14">The sequence shown here is derived from an EMBL/GenBank/DDBJ whole genome shotgun (WGS) entry which is preliminary data.</text>
</comment>
<sequence length="680" mass="73169">MPHDIIEIHSDSDSDSDSDSRSHAPAKTATVNAASTADASDVVWDTLDDGWVDRIIKEGRDTALSSSLNLLPDSAINPIHVDPTQSSQISAFTSPAVVPPASKKQPEIIVVDIPSSPVRPAVPTRPGAPRTKSASAEVLALLGKAQRDIVGSESESDGEEEGPISLDFLLAPRVDKGKQRAGSQVAVSARAARPLKRSRTTATDDLSSSPPHPTRRSTSLLSDPSVRAAPHAGPSGADKKAVEARARAVRAAEAERVKADKAREKERDKARALEEKARRKRDQEVNKLRTSKAETVREITVHIDADLAVAPSPLATAIPLLRERLTERQSSLHLVPSPTDDAPAPPDPVDGGIMHVPGLISIKRLVDAEFSAEKRRFVALPPGAEYIQDQLPYIVVITAKELVAKIQAGRTDASCGLIAWLTAVKRKLGLTRTTVGGSVQVGMGAAPGTTTAGAGAGAGAGQTGRCEMMLLIHGMKAFYAKSAGAARRQFAERTRMAMAGEVVEDAESVAHSGEMPDKQEVDKELVRLQLVHRCFQVFVENKNDATEWLYNIAGDIAIRPYRHIQNSHLPFSTRDMPRKGDGPMDTFKKMLQEVTGVTESGAEGIADQWRSFRTLMEGFEQLERRKARGEVSQKDVEGMVSNCVVKALTTGVANARPVGMAVSRHVYRAFRGRDPDAIDN</sequence>
<evidence type="ECO:0000313" key="15">
    <source>
        <dbReference type="Proteomes" id="UP000620104"/>
    </source>
</evidence>
<dbReference type="GO" id="GO:0031297">
    <property type="term" value="P:replication fork processing"/>
    <property type="evidence" value="ECO:0007669"/>
    <property type="project" value="TreeGrafter"/>
</dbReference>
<dbReference type="OrthoDB" id="343092at2759"/>
<feature type="region of interest" description="Disordered" evidence="13">
    <location>
        <begin position="175"/>
        <end position="278"/>
    </location>
</feature>
<dbReference type="Gene3D" id="1.10.150.670">
    <property type="entry name" value="Crossover junction endonuclease EME1, DNA-binding domain"/>
    <property type="match status" value="1"/>
</dbReference>
<dbReference type="Gene3D" id="3.40.50.10130">
    <property type="match status" value="1"/>
</dbReference>
<keyword evidence="8" id="KW-0460">Magnesium</keyword>
<dbReference type="InterPro" id="IPR042530">
    <property type="entry name" value="EME1/EME2_C"/>
</dbReference>
<evidence type="ECO:0000256" key="10">
    <source>
        <dbReference type="ARBA" id="ARBA00023204"/>
    </source>
</evidence>
<evidence type="ECO:0000256" key="7">
    <source>
        <dbReference type="ARBA" id="ARBA00022801"/>
    </source>
</evidence>
<evidence type="ECO:0000256" key="4">
    <source>
        <dbReference type="ARBA" id="ARBA00022723"/>
    </source>
</evidence>
<proteinExistence type="predicted"/>
<keyword evidence="10" id="KW-0234">DNA repair</keyword>
<name>A0A8H3YGE6_9TREE</name>
<evidence type="ECO:0000256" key="2">
    <source>
        <dbReference type="ARBA" id="ARBA00004123"/>
    </source>
</evidence>
<keyword evidence="7" id="KW-0378">Hydrolase</keyword>
<evidence type="ECO:0000256" key="11">
    <source>
        <dbReference type="ARBA" id="ARBA00023242"/>
    </source>
</evidence>
<reference evidence="14" key="1">
    <citation type="submission" date="2020-07" db="EMBL/GenBank/DDBJ databases">
        <title>Draft Genome Sequence of a Deep-Sea Yeast, Naganishia (Cryptococcus) liquefaciens strain N6.</title>
        <authorList>
            <person name="Han Y.W."/>
            <person name="Kajitani R."/>
            <person name="Morimoto H."/>
            <person name="Parhat M."/>
            <person name="Tsubouchi H."/>
            <person name="Bakenova O."/>
            <person name="Ogata M."/>
            <person name="Argunhan B."/>
            <person name="Aoki R."/>
            <person name="Kajiwara S."/>
            <person name="Itoh T."/>
            <person name="Iwasaki H."/>
        </authorList>
    </citation>
    <scope>NUCLEOTIDE SEQUENCE</scope>
    <source>
        <strain evidence="14">N6</strain>
    </source>
</reference>
<dbReference type="GO" id="GO:0046872">
    <property type="term" value="F:metal ion binding"/>
    <property type="evidence" value="ECO:0007669"/>
    <property type="project" value="UniProtKB-KW"/>
</dbReference>
<evidence type="ECO:0000256" key="5">
    <source>
        <dbReference type="ARBA" id="ARBA00022759"/>
    </source>
</evidence>
<evidence type="ECO:0000256" key="1">
    <source>
        <dbReference type="ARBA" id="ARBA00001946"/>
    </source>
</evidence>
<comment type="subcellular location">
    <subcellularLocation>
        <location evidence="2">Nucleus</location>
    </subcellularLocation>
</comment>